<evidence type="ECO:0000256" key="3">
    <source>
        <dbReference type="ARBA" id="ARBA00022801"/>
    </source>
</evidence>
<keyword evidence="6" id="KW-1185">Reference proteome</keyword>
<dbReference type="InterPro" id="IPR032259">
    <property type="entry name" value="HIBYL-CoA-H"/>
</dbReference>
<dbReference type="PANTHER" id="PTHR43176:SF3">
    <property type="entry name" value="3-HYDROXYISOBUTYRYL-COA HYDROLASE, MITOCHONDRIAL"/>
    <property type="match status" value="1"/>
</dbReference>
<reference evidence="5 6" key="1">
    <citation type="submission" date="2018-01" db="EMBL/GenBank/DDBJ databases">
        <title>Genomic Encyclopedia of Type Strains, Phase III (KMG-III): the genomes of soil and plant-associated and newly described type strains.</title>
        <authorList>
            <person name="Whitman W."/>
        </authorList>
    </citation>
    <scope>NUCLEOTIDE SEQUENCE [LARGE SCALE GENOMIC DNA]</scope>
    <source>
        <strain evidence="5 6">HKI456</strain>
    </source>
</reference>
<dbReference type="Pfam" id="PF16113">
    <property type="entry name" value="ECH_2"/>
    <property type="match status" value="1"/>
</dbReference>
<accession>A0A2P5KBC6</accession>
<dbReference type="Gene3D" id="3.90.226.10">
    <property type="entry name" value="2-enoyl-CoA Hydratase, Chain A, domain 1"/>
    <property type="match status" value="1"/>
</dbReference>
<dbReference type="EMBL" id="PRDW01000005">
    <property type="protein sequence ID" value="PPB83997.1"/>
    <property type="molecule type" value="Genomic_DNA"/>
</dbReference>
<proteinExistence type="predicted"/>
<sequence length="391" mass="42603">MKTGSPAAGVVEAAAGARRDIPADVPVTAEHLSYQVINRVAVVTLNRSDALNALSHSMVRTLAQWVEQCRADDRILALVLRGAGDKGFCAGGDVRALYRLASAGERSWQAFFIDEYRLDFTLHHFPKPVVALMDGITMGGGMGLAQGASLRVATQRSRIAMPETRIGFVPDVGATRFLAVMPVELELYVGLTGVTLSGADAQRLGLADLLVDADALRDFDVRLCEADTTDIERALKQAFGGPDHEPVRSTVDDWRALAMRHFNPRHSVEQIVASLHGHLSAGPREAEREWLSATLDALTAYSPTMLNVTRQALLRGRHMTLAECLRMELAIATQAIDDGDFCEGVRAHLIDKDKRPRWAPATLAEVREEDVAAILRSPWRADAHPLADLHG</sequence>
<dbReference type="PANTHER" id="PTHR43176">
    <property type="entry name" value="3-HYDROXYISOBUTYRYL-COA HYDROLASE-RELATED"/>
    <property type="match status" value="1"/>
</dbReference>
<keyword evidence="3" id="KW-0378">Hydrolase</keyword>
<evidence type="ECO:0000256" key="2">
    <source>
        <dbReference type="ARBA" id="ARBA00011915"/>
    </source>
</evidence>
<dbReference type="Proteomes" id="UP000243096">
    <property type="component" value="Unassembled WGS sequence"/>
</dbReference>
<dbReference type="CDD" id="cd06558">
    <property type="entry name" value="crotonase-like"/>
    <property type="match status" value="1"/>
</dbReference>
<dbReference type="NCBIfam" id="NF004127">
    <property type="entry name" value="PRK05617.1"/>
    <property type="match status" value="1"/>
</dbReference>
<evidence type="ECO:0000256" key="1">
    <source>
        <dbReference type="ARBA" id="ARBA00001709"/>
    </source>
</evidence>
<dbReference type="GO" id="GO:0006574">
    <property type="term" value="P:L-valine catabolic process"/>
    <property type="evidence" value="ECO:0007669"/>
    <property type="project" value="TreeGrafter"/>
</dbReference>
<dbReference type="InterPro" id="IPR029045">
    <property type="entry name" value="ClpP/crotonase-like_dom_sf"/>
</dbReference>
<organism evidence="5 6">
    <name type="scientific">Mycetohabitans endofungorum</name>
    <dbReference type="NCBI Taxonomy" id="417203"/>
    <lineage>
        <taxon>Bacteria</taxon>
        <taxon>Pseudomonadati</taxon>
        <taxon>Pseudomonadota</taxon>
        <taxon>Betaproteobacteria</taxon>
        <taxon>Burkholderiales</taxon>
        <taxon>Burkholderiaceae</taxon>
        <taxon>Mycetohabitans</taxon>
    </lineage>
</organism>
<evidence type="ECO:0000259" key="4">
    <source>
        <dbReference type="Pfam" id="PF16113"/>
    </source>
</evidence>
<name>A0A2P5KBC6_9BURK</name>
<feature type="domain" description="Enoyl-CoA hydratase/isomerase" evidence="4">
    <location>
        <begin position="41"/>
        <end position="374"/>
    </location>
</feature>
<dbReference type="InterPro" id="IPR045004">
    <property type="entry name" value="ECH_dom"/>
</dbReference>
<dbReference type="EC" id="3.1.2.4" evidence="2"/>
<comment type="catalytic activity">
    <reaction evidence="1">
        <text>3-hydroxy-2-methylpropanoyl-CoA + H2O = 3-hydroxy-2-methylpropanoate + CoA + H(+)</text>
        <dbReference type="Rhea" id="RHEA:20888"/>
        <dbReference type="ChEBI" id="CHEBI:11805"/>
        <dbReference type="ChEBI" id="CHEBI:15377"/>
        <dbReference type="ChEBI" id="CHEBI:15378"/>
        <dbReference type="ChEBI" id="CHEBI:57287"/>
        <dbReference type="ChEBI" id="CHEBI:57340"/>
        <dbReference type="EC" id="3.1.2.4"/>
    </reaction>
</comment>
<evidence type="ECO:0000313" key="6">
    <source>
        <dbReference type="Proteomes" id="UP000243096"/>
    </source>
</evidence>
<dbReference type="GO" id="GO:0003860">
    <property type="term" value="F:3-hydroxyisobutyryl-CoA hydrolase activity"/>
    <property type="evidence" value="ECO:0007669"/>
    <property type="project" value="UniProtKB-EC"/>
</dbReference>
<dbReference type="AlphaFoldDB" id="A0A2P5KBC6"/>
<dbReference type="RefSeq" id="WP_233203192.1">
    <property type="nucleotide sequence ID" value="NZ_CP062178.1"/>
</dbReference>
<comment type="caution">
    <text evidence="5">The sequence shown here is derived from an EMBL/GenBank/DDBJ whole genome shotgun (WGS) entry which is preliminary data.</text>
</comment>
<gene>
    <name evidence="5" type="ORF">B0O95_105181</name>
</gene>
<evidence type="ECO:0000313" key="5">
    <source>
        <dbReference type="EMBL" id="PPB83997.1"/>
    </source>
</evidence>
<dbReference type="SUPFAM" id="SSF52096">
    <property type="entry name" value="ClpP/crotonase"/>
    <property type="match status" value="1"/>
</dbReference>
<protein>
    <recommendedName>
        <fullName evidence="2">3-hydroxyisobutyryl-CoA hydrolase</fullName>
        <ecNumber evidence="2">3.1.2.4</ecNumber>
    </recommendedName>
</protein>